<evidence type="ECO:0000313" key="6">
    <source>
        <dbReference type="EMBL" id="CAH2070699.1"/>
    </source>
</evidence>
<evidence type="ECO:0000256" key="1">
    <source>
        <dbReference type="ARBA" id="ARBA00006722"/>
    </source>
</evidence>
<dbReference type="GO" id="GO:0031640">
    <property type="term" value="P:killing of cells of another organism"/>
    <property type="evidence" value="ECO:0007669"/>
    <property type="project" value="UniProtKB-KW"/>
</dbReference>
<dbReference type="GO" id="GO:0050832">
    <property type="term" value="P:defense response to fungus"/>
    <property type="evidence" value="ECO:0007669"/>
    <property type="project" value="UniProtKB-KW"/>
</dbReference>
<dbReference type="Pfam" id="PF07333">
    <property type="entry name" value="SLR1-BP"/>
    <property type="match status" value="1"/>
</dbReference>
<dbReference type="AlphaFoldDB" id="A0AAU9SS73"/>
<dbReference type="EMBL" id="OU466862">
    <property type="protein sequence ID" value="CAH2070699.1"/>
    <property type="molecule type" value="Genomic_DNA"/>
</dbReference>
<keyword evidence="5" id="KW-1015">Disulfide bond</keyword>
<keyword evidence="3" id="KW-0295">Fungicide</keyword>
<evidence type="ECO:0000256" key="2">
    <source>
        <dbReference type="ARBA" id="ARBA00022529"/>
    </source>
</evidence>
<keyword evidence="2" id="KW-0929">Antimicrobial</keyword>
<evidence type="ECO:0000256" key="4">
    <source>
        <dbReference type="ARBA" id="ARBA00022821"/>
    </source>
</evidence>
<dbReference type="Proteomes" id="UP000836841">
    <property type="component" value="Chromosome 6"/>
</dbReference>
<name>A0AAU9SS73_THLAR</name>
<keyword evidence="7" id="KW-1185">Reference proteome</keyword>
<accession>A0AAU9SS73</accession>
<sequence length="68" mass="7552">MNEKLIEVLGNVQQRPPRPCLDVFPSKTGKCNTNECQSTCEKKKKQGAGICSDAGQGRMDCLCYYHCP</sequence>
<comment type="similarity">
    <text evidence="1">Belongs to the DEFL family.</text>
</comment>
<evidence type="ECO:0000256" key="3">
    <source>
        <dbReference type="ARBA" id="ARBA00022577"/>
    </source>
</evidence>
<keyword evidence="4" id="KW-0611">Plant defense</keyword>
<proteinExistence type="inferred from homology"/>
<reference evidence="6 7" key="1">
    <citation type="submission" date="2022-03" db="EMBL/GenBank/DDBJ databases">
        <authorList>
            <person name="Nunn A."/>
            <person name="Chopra R."/>
            <person name="Nunn A."/>
            <person name="Contreras Garrido A."/>
        </authorList>
    </citation>
    <scope>NUCLEOTIDE SEQUENCE [LARGE SCALE GENOMIC DNA]</scope>
</reference>
<evidence type="ECO:0000313" key="7">
    <source>
        <dbReference type="Proteomes" id="UP000836841"/>
    </source>
</evidence>
<gene>
    <name evidence="6" type="ORF">TAV2_LOCUS19876</name>
</gene>
<organism evidence="6 7">
    <name type="scientific">Thlaspi arvense</name>
    <name type="common">Field penny-cress</name>
    <dbReference type="NCBI Taxonomy" id="13288"/>
    <lineage>
        <taxon>Eukaryota</taxon>
        <taxon>Viridiplantae</taxon>
        <taxon>Streptophyta</taxon>
        <taxon>Embryophyta</taxon>
        <taxon>Tracheophyta</taxon>
        <taxon>Spermatophyta</taxon>
        <taxon>Magnoliopsida</taxon>
        <taxon>eudicotyledons</taxon>
        <taxon>Gunneridae</taxon>
        <taxon>Pentapetalae</taxon>
        <taxon>rosids</taxon>
        <taxon>malvids</taxon>
        <taxon>Brassicales</taxon>
        <taxon>Brassicaceae</taxon>
        <taxon>Thlaspideae</taxon>
        <taxon>Thlaspi</taxon>
    </lineage>
</organism>
<evidence type="ECO:0000256" key="5">
    <source>
        <dbReference type="ARBA" id="ARBA00023157"/>
    </source>
</evidence>
<dbReference type="InterPro" id="IPR010851">
    <property type="entry name" value="DEFL"/>
</dbReference>
<protein>
    <submittedName>
        <fullName evidence="6">Uncharacterized protein</fullName>
    </submittedName>
</protein>